<sequence length="294" mass="32207">MTAPRYDDALQMRPRHVQAETAYVDRAALRRSGADTPTDTSDAFAHAAGRTKGLDLELLARERARIAQESAKEPSPPREEATETEESLDAALEEGRRAQERAREITERIAAARAKFRRVGEEPEVIYVNGKKMRRKRKAETPAAIASTQPDPPTKSTRTAPPPAFAVQVNDAEEDIFGEADVWGGLSDEDTGDPTQDAAATAPTSSTQRPKAHGWVSDTQEEPVSNEAIPPAPHDDNVESAPAPASERLEGLSSSALPSEWSRWMLERADAPRPPRPEPRSRRRRRGRDASASP</sequence>
<organism evidence="2 3">
    <name type="scientific">Malassezia equina</name>
    <dbReference type="NCBI Taxonomy" id="1381935"/>
    <lineage>
        <taxon>Eukaryota</taxon>
        <taxon>Fungi</taxon>
        <taxon>Dikarya</taxon>
        <taxon>Basidiomycota</taxon>
        <taxon>Ustilaginomycotina</taxon>
        <taxon>Malasseziomycetes</taxon>
        <taxon>Malasseziales</taxon>
        <taxon>Malasseziaceae</taxon>
        <taxon>Malassezia</taxon>
    </lineage>
</organism>
<feature type="compositionally biased region" description="Polar residues" evidence="1">
    <location>
        <begin position="146"/>
        <end position="159"/>
    </location>
</feature>
<feature type="compositionally biased region" description="Basic and acidic residues" evidence="1">
    <location>
        <begin position="265"/>
        <end position="280"/>
    </location>
</feature>
<dbReference type="Proteomes" id="UP001214415">
    <property type="component" value="Chromosome 5"/>
</dbReference>
<feature type="compositionally biased region" description="Acidic residues" evidence="1">
    <location>
        <begin position="82"/>
        <end position="92"/>
    </location>
</feature>
<accession>A0AAF0EGI7</accession>
<feature type="region of interest" description="Disordered" evidence="1">
    <location>
        <begin position="65"/>
        <end position="100"/>
    </location>
</feature>
<evidence type="ECO:0000313" key="2">
    <source>
        <dbReference type="EMBL" id="WFD24215.1"/>
    </source>
</evidence>
<name>A0AAF0EGI7_9BASI</name>
<evidence type="ECO:0000313" key="3">
    <source>
        <dbReference type="Proteomes" id="UP001214415"/>
    </source>
</evidence>
<reference evidence="2" key="1">
    <citation type="submission" date="2023-03" db="EMBL/GenBank/DDBJ databases">
        <title>Mating type loci evolution in Malassezia.</title>
        <authorList>
            <person name="Coelho M.A."/>
        </authorList>
    </citation>
    <scope>NUCLEOTIDE SEQUENCE</scope>
    <source>
        <strain evidence="2">CBS 12830</strain>
    </source>
</reference>
<dbReference type="AlphaFoldDB" id="A0AAF0EGI7"/>
<evidence type="ECO:0000256" key="1">
    <source>
        <dbReference type="SAM" id="MobiDB-lite"/>
    </source>
</evidence>
<feature type="compositionally biased region" description="Low complexity" evidence="1">
    <location>
        <begin position="193"/>
        <end position="208"/>
    </location>
</feature>
<keyword evidence="3" id="KW-1185">Reference proteome</keyword>
<feature type="region of interest" description="Disordered" evidence="1">
    <location>
        <begin position="125"/>
        <end position="294"/>
    </location>
</feature>
<gene>
    <name evidence="2" type="ORF">MEQU1_002912</name>
</gene>
<dbReference type="EMBL" id="CP119904">
    <property type="protein sequence ID" value="WFD24215.1"/>
    <property type="molecule type" value="Genomic_DNA"/>
</dbReference>
<feature type="compositionally biased region" description="Basic and acidic residues" evidence="1">
    <location>
        <begin position="65"/>
        <end position="81"/>
    </location>
</feature>
<feature type="region of interest" description="Disordered" evidence="1">
    <location>
        <begin position="28"/>
        <end position="47"/>
    </location>
</feature>
<protein>
    <submittedName>
        <fullName evidence="2">Uncharacterized protein</fullName>
    </submittedName>
</protein>
<proteinExistence type="predicted"/>